<dbReference type="KEGG" id="elut:CKA38_06560"/>
<dbReference type="EMBL" id="CP023004">
    <property type="protein sequence ID" value="AWI08955.1"/>
    <property type="molecule type" value="Genomic_DNA"/>
</dbReference>
<evidence type="ECO:0000313" key="1">
    <source>
        <dbReference type="EMBL" id="AWI08955.1"/>
    </source>
</evidence>
<evidence type="ECO:0000313" key="2">
    <source>
        <dbReference type="Proteomes" id="UP000244896"/>
    </source>
</evidence>
<proteinExistence type="predicted"/>
<dbReference type="RefSeq" id="WP_108824766.1">
    <property type="nucleotide sequence ID" value="NZ_CP023004.1"/>
</dbReference>
<sequence length="171" mass="18940">MNPKLSIILLVAIICLSGCGTRPYTPTEYKLRDGVIPLLSVAGDTSIINGLSETNKVRVYEFIGVNLTSNYKDITQLMVDQAKKELAKNTQTKTAGKPKTIEIQVTYLKSEYQMMWWKSELRYTAVLGGSEKIEKVVRHGSGQVIQDLNGCIADAVVDLLKDIKVVAYLAE</sequence>
<dbReference type="AlphaFoldDB" id="A0A2U8E2D4"/>
<name>A0A2U8E2D4_9BACT</name>
<organism evidence="1 2">
    <name type="scientific">Ereboglobus luteus</name>
    <dbReference type="NCBI Taxonomy" id="1796921"/>
    <lineage>
        <taxon>Bacteria</taxon>
        <taxon>Pseudomonadati</taxon>
        <taxon>Verrucomicrobiota</taxon>
        <taxon>Opitutia</taxon>
        <taxon>Opitutales</taxon>
        <taxon>Opitutaceae</taxon>
        <taxon>Ereboglobus</taxon>
    </lineage>
</organism>
<dbReference type="OrthoDB" id="9553587at2"/>
<protein>
    <submittedName>
        <fullName evidence="1">Uncharacterized protein</fullName>
    </submittedName>
</protein>
<reference evidence="1 2" key="1">
    <citation type="journal article" date="2018" name="Syst. Appl. Microbiol.">
        <title>Ereboglobus luteus gen. nov. sp. nov. from cockroach guts, and new insights into the oxygen relationship of the genera Opitutus and Didymococcus (Verrucomicrobia: Opitutaceae).</title>
        <authorList>
            <person name="Tegtmeier D."/>
            <person name="Belitz A."/>
            <person name="Radek R."/>
            <person name="Heimerl T."/>
            <person name="Brune A."/>
        </authorList>
    </citation>
    <scope>NUCLEOTIDE SEQUENCE [LARGE SCALE GENOMIC DNA]</scope>
    <source>
        <strain evidence="1 2">Ho45</strain>
    </source>
</reference>
<gene>
    <name evidence="1" type="ORF">CKA38_06560</name>
</gene>
<dbReference type="Proteomes" id="UP000244896">
    <property type="component" value="Chromosome"/>
</dbReference>
<keyword evidence="2" id="KW-1185">Reference proteome</keyword>
<accession>A0A2U8E2D4</accession>